<evidence type="ECO:0000256" key="5">
    <source>
        <dbReference type="ARBA" id="ARBA00022737"/>
    </source>
</evidence>
<dbReference type="SMART" id="SM00184">
    <property type="entry name" value="RING"/>
    <property type="match status" value="1"/>
</dbReference>
<keyword evidence="7 8" id="KW-0862">Zinc</keyword>
<evidence type="ECO:0000256" key="3">
    <source>
        <dbReference type="ARBA" id="ARBA00022490"/>
    </source>
</evidence>
<dbReference type="Gene3D" id="3.30.40.10">
    <property type="entry name" value="Zinc/RING finger domain, C3HC4 (zinc finger)"/>
    <property type="match status" value="3"/>
</dbReference>
<dbReference type="PROSITE" id="PS50089">
    <property type="entry name" value="ZF_RING_2"/>
    <property type="match status" value="1"/>
</dbReference>
<dbReference type="AlphaFoldDB" id="A0A6B2L8G4"/>
<feature type="zinc finger region" description="TRAF-type" evidence="8">
    <location>
        <begin position="143"/>
        <end position="189"/>
    </location>
</feature>
<feature type="domain" description="RING-type" evidence="10">
    <location>
        <begin position="5"/>
        <end position="43"/>
    </location>
</feature>
<reference evidence="12" key="1">
    <citation type="journal article" date="2020" name="J. Eukaryot. Microbiol.">
        <title>De novo Sequencing, Assembly and Annotation of the Transcriptome for the Free-Living Testate Amoeba Arcella intermedia.</title>
        <authorList>
            <person name="Ribeiro G.M."/>
            <person name="Porfirio-Sousa A.L."/>
            <person name="Maurer-Alcala X.X."/>
            <person name="Katz L.A."/>
            <person name="Lahr D.J.G."/>
        </authorList>
    </citation>
    <scope>NUCLEOTIDE SEQUENCE</scope>
</reference>
<evidence type="ECO:0000256" key="2">
    <source>
        <dbReference type="ARBA" id="ARBA00004496"/>
    </source>
</evidence>
<name>A0A6B2L8G4_9EUKA</name>
<feature type="zinc finger region" description="TRAF-type" evidence="8">
    <location>
        <begin position="91"/>
        <end position="135"/>
    </location>
</feature>
<dbReference type="PROSITE" id="PS00518">
    <property type="entry name" value="ZF_RING_1"/>
    <property type="match status" value="1"/>
</dbReference>
<proteinExistence type="predicted"/>
<evidence type="ECO:0000256" key="4">
    <source>
        <dbReference type="ARBA" id="ARBA00022723"/>
    </source>
</evidence>
<keyword evidence="3" id="KW-0963">Cytoplasm</keyword>
<dbReference type="PANTHER" id="PTHR10131:SF94">
    <property type="entry name" value="TNF RECEPTOR-ASSOCIATED FACTOR 4"/>
    <property type="match status" value="1"/>
</dbReference>
<evidence type="ECO:0000313" key="12">
    <source>
        <dbReference type="EMBL" id="NDV33231.1"/>
    </source>
</evidence>
<dbReference type="Pfam" id="PF13923">
    <property type="entry name" value="zf-C3HC4_2"/>
    <property type="match status" value="1"/>
</dbReference>
<evidence type="ECO:0000256" key="7">
    <source>
        <dbReference type="ARBA" id="ARBA00022833"/>
    </source>
</evidence>
<dbReference type="SUPFAM" id="SSF49599">
    <property type="entry name" value="TRAF domain-like"/>
    <property type="match status" value="1"/>
</dbReference>
<dbReference type="InterPro" id="IPR017907">
    <property type="entry name" value="Znf_RING_CS"/>
</dbReference>
<evidence type="ECO:0000256" key="9">
    <source>
        <dbReference type="SAM" id="Coils"/>
    </source>
</evidence>
<evidence type="ECO:0000256" key="6">
    <source>
        <dbReference type="ARBA" id="ARBA00022771"/>
    </source>
</evidence>
<evidence type="ECO:0000256" key="8">
    <source>
        <dbReference type="PROSITE-ProRule" id="PRU00207"/>
    </source>
</evidence>
<evidence type="ECO:0008006" key="13">
    <source>
        <dbReference type="Google" id="ProtNLM"/>
    </source>
</evidence>
<dbReference type="InterPro" id="IPR001293">
    <property type="entry name" value="Znf_TRAF"/>
</dbReference>
<accession>A0A6B2L8G4</accession>
<comment type="subcellular location">
    <subcellularLocation>
        <location evidence="2">Cytoplasm</location>
    </subcellularLocation>
</comment>
<protein>
    <recommendedName>
        <fullName evidence="13">RING-type domain-containing protein</fullName>
    </recommendedName>
</protein>
<dbReference type="PROSITE" id="PS50145">
    <property type="entry name" value="ZF_TRAF"/>
    <property type="match status" value="2"/>
</dbReference>
<keyword evidence="4 8" id="KW-0479">Metal-binding</keyword>
<dbReference type="GO" id="GO:0043122">
    <property type="term" value="P:regulation of canonical NF-kappaB signal transduction"/>
    <property type="evidence" value="ECO:0007669"/>
    <property type="project" value="TreeGrafter"/>
</dbReference>
<dbReference type="GO" id="GO:0008270">
    <property type="term" value="F:zinc ion binding"/>
    <property type="evidence" value="ECO:0007669"/>
    <property type="project" value="UniProtKB-KW"/>
</dbReference>
<dbReference type="Pfam" id="PF02176">
    <property type="entry name" value="zf-TRAF"/>
    <property type="match status" value="2"/>
</dbReference>
<sequence>MKHLCAICTSILSRPCLTPCGHHFCEGCITRALATARRCPIDRRELPNYTPFHDAALERKIQAKILRCPLRRIKGSLLCTWQGEYSTVGKHMEECPLNTYACNDGCRAVLNRTIKNHAESCPARKVACEKCKKEMFLASRGLHERICPKAPVRCESSNCTKLILREERDVHIDNCIHCGLACPFAENGCLAVLSRADMRKHLENVKEHMELLKEENARLKREMNRSDMSTFLQLRKKIKYLTLPEYGTTNNKSKLSLIDMEGHPISLLIERTSSSIDVVMVLEDKEGDGITISFKYFLLNESYQPLCESAIFTVHLTPTQPRNGVKINVPIPDSLVFGIFVNEANRIRKHS</sequence>
<dbReference type="InterPro" id="IPR013083">
    <property type="entry name" value="Znf_RING/FYVE/PHD"/>
</dbReference>
<dbReference type="SUPFAM" id="SSF57850">
    <property type="entry name" value="RING/U-box"/>
    <property type="match status" value="1"/>
</dbReference>
<evidence type="ECO:0000259" key="11">
    <source>
        <dbReference type="PROSITE" id="PS50145"/>
    </source>
</evidence>
<dbReference type="InterPro" id="IPR001841">
    <property type="entry name" value="Znf_RING"/>
</dbReference>
<feature type="domain" description="TRAF-type" evidence="11">
    <location>
        <begin position="143"/>
        <end position="189"/>
    </location>
</feature>
<keyword evidence="6 8" id="KW-0863">Zinc-finger</keyword>
<dbReference type="GO" id="GO:0005737">
    <property type="term" value="C:cytoplasm"/>
    <property type="evidence" value="ECO:0007669"/>
    <property type="project" value="UniProtKB-SubCell"/>
</dbReference>
<feature type="domain" description="TRAF-type" evidence="11">
    <location>
        <begin position="91"/>
        <end position="135"/>
    </location>
</feature>
<evidence type="ECO:0000256" key="1">
    <source>
        <dbReference type="ARBA" id="ARBA00003051"/>
    </source>
</evidence>
<dbReference type="PANTHER" id="PTHR10131">
    <property type="entry name" value="TNF RECEPTOR ASSOCIATED FACTOR"/>
    <property type="match status" value="1"/>
</dbReference>
<feature type="coiled-coil region" evidence="9">
    <location>
        <begin position="195"/>
        <end position="229"/>
    </location>
</feature>
<evidence type="ECO:0000259" key="10">
    <source>
        <dbReference type="PROSITE" id="PS50089"/>
    </source>
</evidence>
<comment type="function">
    <text evidence="1">Probable adapter protein and signal transducer that links members of the tumor necrosis factor receptor family to different signaling pathways by association with the receptor cytoplasmic domain and kinases.</text>
</comment>
<keyword evidence="9" id="KW-0175">Coiled coil</keyword>
<organism evidence="12">
    <name type="scientific">Arcella intermedia</name>
    <dbReference type="NCBI Taxonomy" id="1963864"/>
    <lineage>
        <taxon>Eukaryota</taxon>
        <taxon>Amoebozoa</taxon>
        <taxon>Tubulinea</taxon>
        <taxon>Elardia</taxon>
        <taxon>Arcellinida</taxon>
        <taxon>Sphaerothecina</taxon>
        <taxon>Arcellidae</taxon>
        <taxon>Arcella</taxon>
    </lineage>
</organism>
<keyword evidence="5" id="KW-0677">Repeat</keyword>
<dbReference type="EMBL" id="GIBP01004262">
    <property type="protein sequence ID" value="NDV33231.1"/>
    <property type="molecule type" value="Transcribed_RNA"/>
</dbReference>